<dbReference type="Pfam" id="PF00583">
    <property type="entry name" value="Acetyltransf_1"/>
    <property type="match status" value="1"/>
</dbReference>
<evidence type="ECO:0000259" key="3">
    <source>
        <dbReference type="PROSITE" id="PS51186"/>
    </source>
</evidence>
<dbReference type="Gene3D" id="3.40.630.30">
    <property type="match status" value="1"/>
</dbReference>
<dbReference type="Proteomes" id="UP000254209">
    <property type="component" value="Unassembled WGS sequence"/>
</dbReference>
<feature type="domain" description="N-acetyltransferase" evidence="3">
    <location>
        <begin position="1"/>
        <end position="148"/>
    </location>
</feature>
<dbReference type="RefSeq" id="WP_034294615.1">
    <property type="nucleotide sequence ID" value="NZ_CP091519.2"/>
</dbReference>
<dbReference type="PANTHER" id="PTHR10545:SF42">
    <property type="entry name" value="ACETYLTRANSFERASE"/>
    <property type="match status" value="1"/>
</dbReference>
<evidence type="ECO:0000256" key="2">
    <source>
        <dbReference type="ARBA" id="ARBA00023315"/>
    </source>
</evidence>
<keyword evidence="5" id="KW-1185">Reference proteome</keyword>
<gene>
    <name evidence="4" type="ORF">NCTC10283_01330</name>
</gene>
<dbReference type="OrthoDB" id="9805924at2"/>
<dbReference type="CDD" id="cd04301">
    <property type="entry name" value="NAT_SF"/>
    <property type="match status" value="1"/>
</dbReference>
<protein>
    <submittedName>
        <fullName evidence="4">Ribosomal-protein-alanine acetyltransferase</fullName>
    </submittedName>
</protein>
<dbReference type="SUPFAM" id="SSF55729">
    <property type="entry name" value="Acyl-CoA N-acyltransferases (Nat)"/>
    <property type="match status" value="1"/>
</dbReference>
<dbReference type="STRING" id="1120980.GCA_000745955_02078"/>
<keyword evidence="1 4" id="KW-0808">Transferase</keyword>
<organism evidence="4 5">
    <name type="scientific">Alysiella crassa</name>
    <dbReference type="NCBI Taxonomy" id="153491"/>
    <lineage>
        <taxon>Bacteria</taxon>
        <taxon>Pseudomonadati</taxon>
        <taxon>Pseudomonadota</taxon>
        <taxon>Betaproteobacteria</taxon>
        <taxon>Neisseriales</taxon>
        <taxon>Neisseriaceae</taxon>
        <taxon>Alysiella</taxon>
    </lineage>
</organism>
<dbReference type="PROSITE" id="PS51186">
    <property type="entry name" value="GNAT"/>
    <property type="match status" value="1"/>
</dbReference>
<proteinExistence type="predicted"/>
<dbReference type="GO" id="GO:0008080">
    <property type="term" value="F:N-acetyltransferase activity"/>
    <property type="evidence" value="ECO:0007669"/>
    <property type="project" value="TreeGrafter"/>
</dbReference>
<dbReference type="PANTHER" id="PTHR10545">
    <property type="entry name" value="DIAMINE N-ACETYLTRANSFERASE"/>
    <property type="match status" value="1"/>
</dbReference>
<sequence>MFIRKLHSTDKTQWLVLWQEYLHFYQTSLPEHITEHTWQKLLSHEKMNAWGIFDDMGSLKGFAHTVEHPNTWNVGECLYLEDLFIAHDVRRQGLAEYLIKHIYEYANTQNCNRVYWVTAEDNLPAKALYQKLAQQSQMIQFRHDLNHQ</sequence>
<dbReference type="AlphaFoldDB" id="A0A376BNE3"/>
<evidence type="ECO:0000313" key="5">
    <source>
        <dbReference type="Proteomes" id="UP000254209"/>
    </source>
</evidence>
<reference evidence="4 5" key="1">
    <citation type="submission" date="2018-06" db="EMBL/GenBank/DDBJ databases">
        <authorList>
            <consortium name="Pathogen Informatics"/>
            <person name="Doyle S."/>
        </authorList>
    </citation>
    <scope>NUCLEOTIDE SEQUENCE [LARGE SCALE GENOMIC DNA]</scope>
    <source>
        <strain evidence="4 5">NCTC10283</strain>
    </source>
</reference>
<accession>A0A376BNE3</accession>
<name>A0A376BNE3_9NEIS</name>
<evidence type="ECO:0000313" key="4">
    <source>
        <dbReference type="EMBL" id="SSY71190.1"/>
    </source>
</evidence>
<keyword evidence="2" id="KW-0012">Acyltransferase</keyword>
<dbReference type="InterPro" id="IPR000182">
    <property type="entry name" value="GNAT_dom"/>
</dbReference>
<dbReference type="InterPro" id="IPR051016">
    <property type="entry name" value="Diverse_Substrate_AcTransf"/>
</dbReference>
<dbReference type="InterPro" id="IPR016181">
    <property type="entry name" value="Acyl_CoA_acyltransferase"/>
</dbReference>
<dbReference type="EMBL" id="UFSO01000002">
    <property type="protein sequence ID" value="SSY71190.1"/>
    <property type="molecule type" value="Genomic_DNA"/>
</dbReference>
<evidence type="ECO:0000256" key="1">
    <source>
        <dbReference type="ARBA" id="ARBA00022679"/>
    </source>
</evidence>